<evidence type="ECO:0000256" key="1">
    <source>
        <dbReference type="SAM" id="MobiDB-lite"/>
    </source>
</evidence>
<proteinExistence type="predicted"/>
<evidence type="ECO:0000313" key="3">
    <source>
        <dbReference type="Proteomes" id="UP000224634"/>
    </source>
</evidence>
<gene>
    <name evidence="2" type="ORF">AJ80_09968</name>
</gene>
<dbReference type="STRING" id="1447883.A0A2B7WFP3"/>
<dbReference type="Proteomes" id="UP000224634">
    <property type="component" value="Unassembled WGS sequence"/>
</dbReference>
<accession>A0A2B7WFP3</accession>
<dbReference type="EMBL" id="PDNA01000445">
    <property type="protein sequence ID" value="PGG95398.1"/>
    <property type="molecule type" value="Genomic_DNA"/>
</dbReference>
<evidence type="ECO:0000313" key="2">
    <source>
        <dbReference type="EMBL" id="PGG95398.1"/>
    </source>
</evidence>
<feature type="non-terminal residue" evidence="2">
    <location>
        <position position="1"/>
    </location>
</feature>
<dbReference type="OrthoDB" id="4187842at2759"/>
<name>A0A2B7WFP3_POLH7</name>
<organism evidence="2 3">
    <name type="scientific">Polytolypa hystricis (strain UAMH7299)</name>
    <dbReference type="NCBI Taxonomy" id="1447883"/>
    <lineage>
        <taxon>Eukaryota</taxon>
        <taxon>Fungi</taxon>
        <taxon>Dikarya</taxon>
        <taxon>Ascomycota</taxon>
        <taxon>Pezizomycotina</taxon>
        <taxon>Eurotiomycetes</taxon>
        <taxon>Eurotiomycetidae</taxon>
        <taxon>Onygenales</taxon>
        <taxon>Onygenales incertae sedis</taxon>
        <taxon>Polytolypa</taxon>
    </lineage>
</organism>
<feature type="region of interest" description="Disordered" evidence="1">
    <location>
        <begin position="38"/>
        <end position="63"/>
    </location>
</feature>
<protein>
    <submittedName>
        <fullName evidence="2">Uncharacterized protein</fullName>
    </submittedName>
</protein>
<comment type="caution">
    <text evidence="2">The sequence shown here is derived from an EMBL/GenBank/DDBJ whole genome shotgun (WGS) entry which is preliminary data.</text>
</comment>
<feature type="compositionally biased region" description="Polar residues" evidence="1">
    <location>
        <begin position="50"/>
        <end position="61"/>
    </location>
</feature>
<sequence>LRSSHLTRLVEHVKDGGVLEGHDDIPSDIRRDLYLESQHRTERRHRMSPVATSSLKPSASNEHLVIPGPRDIAVRDYCKWLESKVTDKTYKADFKKACEVTLAHHLDLELVSEDQDPGFFIDQGVKRGTARQFVRDIREWVAHMGTNVPHEEYHRDRVEG</sequence>
<keyword evidence="3" id="KW-1185">Reference proteome</keyword>
<reference evidence="2 3" key="1">
    <citation type="submission" date="2017-10" db="EMBL/GenBank/DDBJ databases">
        <title>Comparative genomics in systemic dimorphic fungi from Ajellomycetaceae.</title>
        <authorList>
            <person name="Munoz J.F."/>
            <person name="Mcewen J.G."/>
            <person name="Clay O.K."/>
            <person name="Cuomo C.A."/>
        </authorList>
    </citation>
    <scope>NUCLEOTIDE SEQUENCE [LARGE SCALE GENOMIC DNA]</scope>
    <source>
        <strain evidence="2 3">UAMH7299</strain>
    </source>
</reference>
<dbReference type="AlphaFoldDB" id="A0A2B7WFP3"/>